<dbReference type="PANTHER" id="PTHR10133:SF27">
    <property type="entry name" value="DNA POLYMERASE NU"/>
    <property type="match status" value="1"/>
</dbReference>
<reference evidence="4 5" key="1">
    <citation type="journal article" date="2014" name="Genome Announc.">
        <title>Genome Sequence of the Sulfitobacter sp. Strain 2047-Infecting Lytic Phage {Phi}CB2047-B.</title>
        <authorList>
            <person name="Ankrah N.Y."/>
            <person name="Budinoff C.R."/>
            <person name="Wilson W.H."/>
            <person name="Wilhelm S.W."/>
            <person name="Buchan A."/>
        </authorList>
    </citation>
    <scope>NUCLEOTIDE SEQUENCE [LARGE SCALE GENOMIC DNA]</scope>
    <source>
        <strain evidence="5">phiCB2047-B</strain>
    </source>
</reference>
<dbReference type="Gene3D" id="1.10.150.20">
    <property type="entry name" value="5' to 3' exonuclease, C-terminal subdomain"/>
    <property type="match status" value="1"/>
</dbReference>
<evidence type="ECO:0000256" key="2">
    <source>
        <dbReference type="ARBA" id="ARBA00023109"/>
    </source>
</evidence>
<dbReference type="SUPFAM" id="SSF56672">
    <property type="entry name" value="DNA/RNA polymerases"/>
    <property type="match status" value="1"/>
</dbReference>
<dbReference type="Gene3D" id="1.20.1060.10">
    <property type="entry name" value="Taq DNA Polymerase, Chain T, domain 4"/>
    <property type="match status" value="1"/>
</dbReference>
<name>M4PRM4_9CAUD</name>
<dbReference type="InterPro" id="IPR001098">
    <property type="entry name" value="DNA-dir_DNA_pol_A_palm_dom"/>
</dbReference>
<evidence type="ECO:0000256" key="1">
    <source>
        <dbReference type="ARBA" id="ARBA00022705"/>
    </source>
</evidence>
<dbReference type="InterPro" id="IPR002298">
    <property type="entry name" value="DNA_polymerase_A"/>
</dbReference>
<dbReference type="RefSeq" id="YP_007675812.1">
    <property type="nucleotide sequence ID" value="NC_020862.2"/>
</dbReference>
<keyword evidence="1" id="KW-0235">DNA replication</keyword>
<dbReference type="PRINTS" id="PR00868">
    <property type="entry name" value="DNAPOLI"/>
</dbReference>
<dbReference type="InterPro" id="IPR012337">
    <property type="entry name" value="RNaseH-like_sf"/>
</dbReference>
<gene>
    <name evidence="4" type="ORF">SUFG_00027</name>
</gene>
<dbReference type="InterPro" id="IPR036397">
    <property type="entry name" value="RNaseH_sf"/>
</dbReference>
<dbReference type="GO" id="GO:0006302">
    <property type="term" value="P:double-strand break repair"/>
    <property type="evidence" value="ECO:0007669"/>
    <property type="project" value="TreeGrafter"/>
</dbReference>
<dbReference type="SMART" id="SM00482">
    <property type="entry name" value="POLAc"/>
    <property type="match status" value="1"/>
</dbReference>
<feature type="domain" description="DNA-directed DNA polymerase family A palm" evidence="3">
    <location>
        <begin position="572"/>
        <end position="799"/>
    </location>
</feature>
<keyword evidence="2" id="KW-1194">Viral DNA replication</keyword>
<dbReference type="GO" id="GO:0006261">
    <property type="term" value="P:DNA-templated DNA replication"/>
    <property type="evidence" value="ECO:0007669"/>
    <property type="project" value="InterPro"/>
</dbReference>
<proteinExistence type="predicted"/>
<dbReference type="GeneID" id="15012409"/>
<accession>M4PRM4</accession>
<dbReference type="GO" id="GO:0003887">
    <property type="term" value="F:DNA-directed DNA polymerase activity"/>
    <property type="evidence" value="ECO:0007669"/>
    <property type="project" value="InterPro"/>
</dbReference>
<dbReference type="KEGG" id="vg:15012409"/>
<keyword evidence="5" id="KW-1185">Reference proteome</keyword>
<dbReference type="Proteomes" id="UP000207593">
    <property type="component" value="Segment"/>
</dbReference>
<evidence type="ECO:0000313" key="5">
    <source>
        <dbReference type="Proteomes" id="UP000207593"/>
    </source>
</evidence>
<dbReference type="GO" id="GO:0003677">
    <property type="term" value="F:DNA binding"/>
    <property type="evidence" value="ECO:0007669"/>
    <property type="project" value="InterPro"/>
</dbReference>
<dbReference type="GO" id="GO:0039693">
    <property type="term" value="P:viral DNA genome replication"/>
    <property type="evidence" value="ECO:0007669"/>
    <property type="project" value="UniProtKB-KW"/>
</dbReference>
<evidence type="ECO:0000259" key="3">
    <source>
        <dbReference type="SMART" id="SM00482"/>
    </source>
</evidence>
<sequence length="872" mass="98962">MNYEILGKGAPAKIALLTPQIQKSEITKHYMDDRLDELNQQILVCDLHTSNTKKKTPVSEIKEYLTDLAPHLNDAGIELLVVNHPEYFKVLTKQSKTDATIGDILDGVGGFKVTYIPNYSRIFYDPDATKARIKFGTSSIINWAKGKVSKVGSGIIHTEHYPEKLADKIAWLDKLLEMDCDLTCDIEGFGLKHYDAGIGTITFCWDEHNGVAFEVDNCQTKEENQRLRYALKAFFTAFKRRMIYHNICYDVYVLIYQLFMKNILDQEGLLKGLEIMLRNWECSQIITYLATNSCAGNQLGLKVQAQEFAGNYAVEDIKDITLIPLPKLLKYNLIDGLSTWYVFNKHYPTMVKDQQEEIYKGLFKDSVVDIIQMQLTGMPMNMKKVLALDKLLNRESKTNTRKMLKTKTVKGFMHQLEDETLVKKNEKLKTKVVTRADLGSTKDLTVEFNPNSAPQLQRLLYSKEFLGLPVLDLTDSGLPSTGAETLEKLLKQQIPDEVKTFLGILLEYKASAIIISTFLPAFKKAKKGPDGWHYLFGNFRLGGTLSGRLSSNNPNLQNIPSSAGAPLKKRLAKLIKQCFEAPSGWLFVGLDFDSLEDRISALTTRDPEKLKVYTDGYDGHCLRAHGYFGEHMPDIDPTSVDSINSIAKKYKQHRQDSKAPTFALTYQGTYHTLMNNCGFSKELAQAIETAYKRMYKVSIDWVNSKLEQATKDGFVTVAFGLRVRTPLLKQTILNTRQTPFEAAAEGRTAGNAMGQSYCLLNNRAASAFMKKVRASKHRLNIKPCAHIHDAQYYLIKDGMKALMFMNKHLPKEVAWQDDPEIWHDQVKLSGSVEIYWPTWETGFDIPNDATEDVIFDKIREHKTKMKEEGVIQ</sequence>
<dbReference type="Pfam" id="PF00476">
    <property type="entry name" value="DNA_pol_A"/>
    <property type="match status" value="1"/>
</dbReference>
<protein>
    <submittedName>
        <fullName evidence="4">DNA polymerase I</fullName>
    </submittedName>
</protein>
<dbReference type="InterPro" id="IPR043502">
    <property type="entry name" value="DNA/RNA_pol_sf"/>
</dbReference>
<dbReference type="PANTHER" id="PTHR10133">
    <property type="entry name" value="DNA POLYMERASE I"/>
    <property type="match status" value="1"/>
</dbReference>
<dbReference type="Gene3D" id="3.30.420.10">
    <property type="entry name" value="Ribonuclease H-like superfamily/Ribonuclease H"/>
    <property type="match status" value="1"/>
</dbReference>
<dbReference type="Gene3D" id="3.30.70.370">
    <property type="match status" value="1"/>
</dbReference>
<dbReference type="EMBL" id="HQ317387">
    <property type="protein sequence ID" value="AGH07396.1"/>
    <property type="molecule type" value="Genomic_DNA"/>
</dbReference>
<dbReference type="SUPFAM" id="SSF53098">
    <property type="entry name" value="Ribonuclease H-like"/>
    <property type="match status" value="1"/>
</dbReference>
<dbReference type="OrthoDB" id="14842at10239"/>
<evidence type="ECO:0000313" key="4">
    <source>
        <dbReference type="EMBL" id="AGH07396.1"/>
    </source>
</evidence>
<organism evidence="4 5">
    <name type="scientific">Sulfitobacter phage phiCB2047-B</name>
    <dbReference type="NCBI Taxonomy" id="754046"/>
    <lineage>
        <taxon>Viruses</taxon>
        <taxon>Duplodnaviria</taxon>
        <taxon>Heunggongvirae</taxon>
        <taxon>Uroviricota</taxon>
        <taxon>Caudoviricetes</taxon>
        <taxon>Schitoviridae</taxon>
        <taxon>Rhodovirinae</taxon>
        <taxon>Raunefjordenvirus</taxon>
        <taxon>Raunefjordenvirus CB2047B</taxon>
    </lineage>
</organism>